<name>A0AA38J4A5_9CUCU</name>
<dbReference type="EMBL" id="JALNTZ010000001">
    <property type="protein sequence ID" value="KAJ3666783.1"/>
    <property type="molecule type" value="Genomic_DNA"/>
</dbReference>
<reference evidence="1" key="1">
    <citation type="journal article" date="2023" name="G3 (Bethesda)">
        <title>Whole genome assemblies of Zophobas morio and Tenebrio molitor.</title>
        <authorList>
            <person name="Kaur S."/>
            <person name="Stinson S.A."/>
            <person name="diCenzo G.C."/>
        </authorList>
    </citation>
    <scope>NUCLEOTIDE SEQUENCE</scope>
    <source>
        <strain evidence="1">QUZm001</strain>
    </source>
</reference>
<keyword evidence="2" id="KW-1185">Reference proteome</keyword>
<organism evidence="1 2">
    <name type="scientific">Zophobas morio</name>
    <dbReference type="NCBI Taxonomy" id="2755281"/>
    <lineage>
        <taxon>Eukaryota</taxon>
        <taxon>Metazoa</taxon>
        <taxon>Ecdysozoa</taxon>
        <taxon>Arthropoda</taxon>
        <taxon>Hexapoda</taxon>
        <taxon>Insecta</taxon>
        <taxon>Pterygota</taxon>
        <taxon>Neoptera</taxon>
        <taxon>Endopterygota</taxon>
        <taxon>Coleoptera</taxon>
        <taxon>Polyphaga</taxon>
        <taxon>Cucujiformia</taxon>
        <taxon>Tenebrionidae</taxon>
        <taxon>Zophobas</taxon>
    </lineage>
</organism>
<accession>A0AA38J4A5</accession>
<evidence type="ECO:0000313" key="2">
    <source>
        <dbReference type="Proteomes" id="UP001168821"/>
    </source>
</evidence>
<comment type="caution">
    <text evidence="1">The sequence shown here is derived from an EMBL/GenBank/DDBJ whole genome shotgun (WGS) entry which is preliminary data.</text>
</comment>
<dbReference type="PANTHER" id="PTHR47326">
    <property type="entry name" value="TRANSPOSABLE ELEMENT TC3 TRANSPOSASE-LIKE PROTEIN"/>
    <property type="match status" value="1"/>
</dbReference>
<proteinExistence type="predicted"/>
<gene>
    <name evidence="1" type="ORF">Zmor_002214</name>
</gene>
<dbReference type="Proteomes" id="UP001168821">
    <property type="component" value="Unassembled WGS sequence"/>
</dbReference>
<evidence type="ECO:0000313" key="1">
    <source>
        <dbReference type="EMBL" id="KAJ3666783.1"/>
    </source>
</evidence>
<dbReference type="PANTHER" id="PTHR47326:SF1">
    <property type="entry name" value="HTH PSQ-TYPE DOMAIN-CONTAINING PROTEIN"/>
    <property type="match status" value="1"/>
</dbReference>
<sequence length="78" mass="9140">MSHFFTERILQAEEQILKPVEREPDIITRRLAAEVRVSQFLVHRTLKEQGLHPYHVQKVQALEPADFILLICDFLISS</sequence>
<dbReference type="AlphaFoldDB" id="A0AA38J4A5"/>
<protein>
    <submittedName>
        <fullName evidence="1">Uncharacterized protein</fullName>
    </submittedName>
</protein>